<dbReference type="Gene3D" id="3.90.320.10">
    <property type="match status" value="1"/>
</dbReference>
<dbReference type="GeneID" id="54457788"/>
<dbReference type="OrthoDB" id="6513042at2759"/>
<evidence type="ECO:0000256" key="8">
    <source>
        <dbReference type="ARBA" id="ARBA00022840"/>
    </source>
</evidence>
<gene>
    <name evidence="14 16" type="ORF">BDZ99DRAFT_419573</name>
</gene>
<feature type="region of interest" description="Disordered" evidence="11">
    <location>
        <begin position="1"/>
        <end position="201"/>
    </location>
</feature>
<organism evidence="14">
    <name type="scientific">Mytilinidion resinicola</name>
    <dbReference type="NCBI Taxonomy" id="574789"/>
    <lineage>
        <taxon>Eukaryota</taxon>
        <taxon>Fungi</taxon>
        <taxon>Dikarya</taxon>
        <taxon>Ascomycota</taxon>
        <taxon>Pezizomycotina</taxon>
        <taxon>Dothideomycetes</taxon>
        <taxon>Pleosporomycetidae</taxon>
        <taxon>Mytilinidiales</taxon>
        <taxon>Mytilinidiaceae</taxon>
        <taxon>Mytilinidion</taxon>
    </lineage>
</organism>
<evidence type="ECO:0000256" key="11">
    <source>
        <dbReference type="SAM" id="MobiDB-lite"/>
    </source>
</evidence>
<reference evidence="16" key="3">
    <citation type="submission" date="2025-04" db="UniProtKB">
        <authorList>
            <consortium name="RefSeq"/>
        </authorList>
    </citation>
    <scope>IDENTIFICATION</scope>
    <source>
        <strain evidence="16">CBS 304.34</strain>
    </source>
</reference>
<evidence type="ECO:0000256" key="7">
    <source>
        <dbReference type="ARBA" id="ARBA00022806"/>
    </source>
</evidence>
<accession>A0A6A6YHY4</accession>
<keyword evidence="8" id="KW-0067">ATP-binding</keyword>
<keyword evidence="10" id="KW-0411">Iron-sulfur</keyword>
<reference evidence="16" key="2">
    <citation type="submission" date="2020-04" db="EMBL/GenBank/DDBJ databases">
        <authorList>
            <consortium name="NCBI Genome Project"/>
        </authorList>
    </citation>
    <scope>NUCLEOTIDE SEQUENCE</scope>
    <source>
        <strain evidence="16">CBS 304.34</strain>
    </source>
</reference>
<dbReference type="AlphaFoldDB" id="A0A6A6YHY4"/>
<keyword evidence="7" id="KW-0347">Helicase</keyword>
<evidence type="ECO:0000256" key="6">
    <source>
        <dbReference type="ARBA" id="ARBA00022801"/>
    </source>
</evidence>
<dbReference type="InterPro" id="IPR022765">
    <property type="entry name" value="Dna2/Cas4_DUF83"/>
</dbReference>
<evidence type="ECO:0000313" key="16">
    <source>
        <dbReference type="RefSeq" id="XP_033575410.1"/>
    </source>
</evidence>
<protein>
    <submittedName>
        <fullName evidence="14 16">Dna2-domain-containing protein</fullName>
    </submittedName>
</protein>
<evidence type="ECO:0000259" key="13">
    <source>
        <dbReference type="Pfam" id="PF08696"/>
    </source>
</evidence>
<proteinExistence type="inferred from homology"/>
<dbReference type="GO" id="GO:0051536">
    <property type="term" value="F:iron-sulfur cluster binding"/>
    <property type="evidence" value="ECO:0007669"/>
    <property type="project" value="UniProtKB-KW"/>
</dbReference>
<dbReference type="GO" id="GO:0004518">
    <property type="term" value="F:nuclease activity"/>
    <property type="evidence" value="ECO:0007669"/>
    <property type="project" value="UniProtKB-KW"/>
</dbReference>
<evidence type="ECO:0000313" key="14">
    <source>
        <dbReference type="EMBL" id="KAF2808446.1"/>
    </source>
</evidence>
<dbReference type="GO" id="GO:0004386">
    <property type="term" value="F:helicase activity"/>
    <property type="evidence" value="ECO:0007669"/>
    <property type="project" value="UniProtKB-KW"/>
</dbReference>
<evidence type="ECO:0000256" key="10">
    <source>
        <dbReference type="ARBA" id="ARBA00023014"/>
    </source>
</evidence>
<evidence type="ECO:0000256" key="5">
    <source>
        <dbReference type="ARBA" id="ARBA00022741"/>
    </source>
</evidence>
<name>A0A6A6YHY4_9PEZI</name>
<dbReference type="GO" id="GO:0005524">
    <property type="term" value="F:ATP binding"/>
    <property type="evidence" value="ECO:0007669"/>
    <property type="project" value="UniProtKB-KW"/>
</dbReference>
<feature type="region of interest" description="Disordered" evidence="11">
    <location>
        <begin position="292"/>
        <end position="415"/>
    </location>
</feature>
<keyword evidence="9" id="KW-0408">Iron</keyword>
<evidence type="ECO:0000256" key="3">
    <source>
        <dbReference type="ARBA" id="ARBA00022722"/>
    </source>
</evidence>
<keyword evidence="5" id="KW-0547">Nucleotide-binding</keyword>
<dbReference type="InterPro" id="IPR014808">
    <property type="entry name" value="DNA_replication_fac_Dna2_N"/>
</dbReference>
<reference evidence="14 16" key="1">
    <citation type="journal article" date="2020" name="Stud. Mycol.">
        <title>101 Dothideomycetes genomes: a test case for predicting lifestyles and emergence of pathogens.</title>
        <authorList>
            <person name="Haridas S."/>
            <person name="Albert R."/>
            <person name="Binder M."/>
            <person name="Bloem J."/>
            <person name="Labutti K."/>
            <person name="Salamov A."/>
            <person name="Andreopoulos B."/>
            <person name="Baker S."/>
            <person name="Barry K."/>
            <person name="Bills G."/>
            <person name="Bluhm B."/>
            <person name="Cannon C."/>
            <person name="Castanera R."/>
            <person name="Culley D."/>
            <person name="Daum C."/>
            <person name="Ezra D."/>
            <person name="Gonzalez J."/>
            <person name="Henrissat B."/>
            <person name="Kuo A."/>
            <person name="Liang C."/>
            <person name="Lipzen A."/>
            <person name="Lutzoni F."/>
            <person name="Magnuson J."/>
            <person name="Mondo S."/>
            <person name="Nolan M."/>
            <person name="Ohm R."/>
            <person name="Pangilinan J."/>
            <person name="Park H.-J."/>
            <person name="Ramirez L."/>
            <person name="Alfaro M."/>
            <person name="Sun H."/>
            <person name="Tritt A."/>
            <person name="Yoshinaga Y."/>
            <person name="Zwiers L.-H."/>
            <person name="Turgeon B."/>
            <person name="Goodwin S."/>
            <person name="Spatafora J."/>
            <person name="Crous P."/>
            <person name="Grigoriev I."/>
        </authorList>
    </citation>
    <scope>NUCLEOTIDE SEQUENCE</scope>
    <source>
        <strain evidence="14 16">CBS 304.34</strain>
    </source>
</reference>
<feature type="compositionally biased region" description="Basic residues" evidence="11">
    <location>
        <begin position="174"/>
        <end position="184"/>
    </location>
</feature>
<feature type="compositionally biased region" description="Low complexity" evidence="11">
    <location>
        <begin position="339"/>
        <end position="354"/>
    </location>
</feature>
<evidence type="ECO:0000256" key="1">
    <source>
        <dbReference type="ARBA" id="ARBA00001966"/>
    </source>
</evidence>
<feature type="compositionally biased region" description="Basic and acidic residues" evidence="11">
    <location>
        <begin position="292"/>
        <end position="308"/>
    </location>
</feature>
<dbReference type="CDD" id="cd22318">
    <property type="entry name" value="DNA2_N-like"/>
    <property type="match status" value="1"/>
</dbReference>
<dbReference type="EMBL" id="MU003703">
    <property type="protein sequence ID" value="KAF2808446.1"/>
    <property type="molecule type" value="Genomic_DNA"/>
</dbReference>
<feature type="domain" description="DUF83" evidence="12">
    <location>
        <begin position="820"/>
        <end position="918"/>
    </location>
</feature>
<comment type="cofactor">
    <cofactor evidence="1">
        <name>[4Fe-4S] cluster</name>
        <dbReference type="ChEBI" id="CHEBI:49883"/>
    </cofactor>
</comment>
<feature type="non-terminal residue" evidence="14">
    <location>
        <position position="950"/>
    </location>
</feature>
<sequence length="950" mass="105060">MSTRQKSFFDQDQKPKNRPRPQWSRTRSANDASRANTHKPDAMTGPPIDASTQSRTKLKKYQFIEGAPVVPPMEIENGDEDKENQRDDAGAEEIDAVTKSQGDAVEKTTETPRLPHSRTCPPSTPATRLPLADLVGNSDDISKHATARNNSPDEQLYWRNLQSPSSSSTVTPAPHKRGSKKRARSSSPPLSQTEPLAFFPANDPLDMQGMEQLLKTPQADPAADLWSRYTVNTGNNKGTPTANKGIAFANLINESSPHSSATAGSVSGLRRWASCGVEWPTSATKRRRIKGAFKEDKTGAEDVSEMRSTDGPLHGKSKLSKVGLLVERIQKTMAKSPRHNTSSMPSSSSPLPDSGDFQAYPSASPLQRMAVGRREMVEVASKPADSPGRAQSPREPHEDTAFEQPKPPSSSEYGDEEIDLDMVEAIEMASFVGQSNQQMAPNVTTSFEVAQQLHSPHLPAVSEPTKEEVFDSDDEFGLEDDDVFAADIENVVSLYDKRPDLTPTMPQATEENVLDDHAAPPGKPPAITINNASDDEFGGDDFDEEQLAAAEAMATQALTGNLASQNPSQRNKPTIQRYLVIKVDESQYNSPKGLLLPERILTVEEEKTKLKSKVVLRQSWLGTPCTTETFVHIIGDFSLDGQCVVDDDNNMLILHPDHLISATSVGDSFHCTRKAILQERVKATTRANAPLLYGTILHELFQEAFKANRWDTVWLFECIRKILPRQFESILDIGESVESVTAHIRSKLPEVQSWAEIFVRGQPRSDGVIKDGNGSEAIMSINKLLDVEEKGVSPQYGLKGNIDATVQVVVKDRSGERVLTVPLELKSGKTTTSISHQVQTTLYTLLLSDRYDIDIATGILYYLESSVVKRISAVRRDIIHMVMKRNELACYARDRYRLPPMLKKDYACRNCYAQEKCFVYHKLVEDGNGESLDQVAKEKFDQLVHDLTPA</sequence>
<dbReference type="RefSeq" id="XP_033575410.1">
    <property type="nucleotide sequence ID" value="XM_033716895.1"/>
</dbReference>
<evidence type="ECO:0000256" key="2">
    <source>
        <dbReference type="ARBA" id="ARBA00007913"/>
    </source>
</evidence>
<feature type="domain" description="DNA replication factor Dna2 N-terminal" evidence="13">
    <location>
        <begin position="606"/>
        <end position="808"/>
    </location>
</feature>
<dbReference type="InterPro" id="IPR011604">
    <property type="entry name" value="PDDEXK-like_dom_sf"/>
</dbReference>
<dbReference type="GO" id="GO:0046872">
    <property type="term" value="F:metal ion binding"/>
    <property type="evidence" value="ECO:0007669"/>
    <property type="project" value="UniProtKB-KW"/>
</dbReference>
<keyword evidence="15" id="KW-1185">Reference proteome</keyword>
<dbReference type="Pfam" id="PF01930">
    <property type="entry name" value="Cas_Cas4"/>
    <property type="match status" value="1"/>
</dbReference>
<keyword evidence="6" id="KW-0378">Hydrolase</keyword>
<keyword evidence="4" id="KW-0479">Metal-binding</keyword>
<evidence type="ECO:0000313" key="15">
    <source>
        <dbReference type="Proteomes" id="UP000504636"/>
    </source>
</evidence>
<evidence type="ECO:0000259" key="12">
    <source>
        <dbReference type="Pfam" id="PF01930"/>
    </source>
</evidence>
<keyword evidence="3" id="KW-0540">Nuclease</keyword>
<feature type="compositionally biased region" description="Polar residues" evidence="11">
    <location>
        <begin position="23"/>
        <end position="35"/>
    </location>
</feature>
<dbReference type="Proteomes" id="UP000504636">
    <property type="component" value="Unplaced"/>
</dbReference>
<dbReference type="Pfam" id="PF08696">
    <property type="entry name" value="Dna2"/>
    <property type="match status" value="1"/>
</dbReference>
<dbReference type="PANTHER" id="PTHR36531:SF6">
    <property type="entry name" value="DNA REPLICATION ATP-DEPENDENT HELICASE_NUCLEASE DNA2"/>
    <property type="match status" value="1"/>
</dbReference>
<dbReference type="GO" id="GO:0016787">
    <property type="term" value="F:hydrolase activity"/>
    <property type="evidence" value="ECO:0007669"/>
    <property type="project" value="UniProtKB-KW"/>
</dbReference>
<comment type="similarity">
    <text evidence="2">Belongs to the DNA2/NAM7 helicase family.</text>
</comment>
<evidence type="ECO:0000256" key="4">
    <source>
        <dbReference type="ARBA" id="ARBA00022723"/>
    </source>
</evidence>
<evidence type="ECO:0000256" key="9">
    <source>
        <dbReference type="ARBA" id="ARBA00023004"/>
    </source>
</evidence>
<dbReference type="InterPro" id="IPR051827">
    <property type="entry name" value="Cas4_exonuclease"/>
</dbReference>
<dbReference type="PANTHER" id="PTHR36531">
    <property type="entry name" value="CRISPR-ASSOCIATED EXONUCLEASE CAS4"/>
    <property type="match status" value="1"/>
</dbReference>